<dbReference type="Proteomes" id="UP001148312">
    <property type="component" value="Unassembled WGS sequence"/>
</dbReference>
<dbReference type="GO" id="GO:0003729">
    <property type="term" value="F:mRNA binding"/>
    <property type="evidence" value="ECO:0007669"/>
    <property type="project" value="TreeGrafter"/>
</dbReference>
<dbReference type="RefSeq" id="XP_056794142.1">
    <property type="nucleotide sequence ID" value="XM_056929849.1"/>
</dbReference>
<reference evidence="6" key="1">
    <citation type="submission" date="2022-12" db="EMBL/GenBank/DDBJ databases">
        <authorList>
            <person name="Petersen C."/>
        </authorList>
    </citation>
    <scope>NUCLEOTIDE SEQUENCE</scope>
    <source>
        <strain evidence="6">IBT 30728</strain>
    </source>
</reference>
<feature type="compositionally biased region" description="Polar residues" evidence="5">
    <location>
        <begin position="79"/>
        <end position="94"/>
    </location>
</feature>
<dbReference type="AlphaFoldDB" id="A0A9X0C2J3"/>
<dbReference type="GO" id="GO:0031087">
    <property type="term" value="P:deadenylation-independent decapping of nuclear-transcribed mRNA"/>
    <property type="evidence" value="ECO:0007669"/>
    <property type="project" value="TreeGrafter"/>
</dbReference>
<evidence type="ECO:0000256" key="5">
    <source>
        <dbReference type="SAM" id="MobiDB-lite"/>
    </source>
</evidence>
<reference evidence="6" key="2">
    <citation type="journal article" date="2023" name="IMA Fungus">
        <title>Comparative genomic study of the Penicillium genus elucidates a diverse pangenome and 15 lateral gene transfer events.</title>
        <authorList>
            <person name="Petersen C."/>
            <person name="Sorensen T."/>
            <person name="Nielsen M.R."/>
            <person name="Sondergaard T.E."/>
            <person name="Sorensen J.L."/>
            <person name="Fitzpatrick D.A."/>
            <person name="Frisvad J.C."/>
            <person name="Nielsen K.L."/>
        </authorList>
    </citation>
    <scope>NUCLEOTIDE SEQUENCE</scope>
    <source>
        <strain evidence="6">IBT 30728</strain>
    </source>
</reference>
<comment type="subcellular location">
    <subcellularLocation>
        <location evidence="1">Cytoplasm</location>
    </subcellularLocation>
</comment>
<evidence type="ECO:0008006" key="8">
    <source>
        <dbReference type="Google" id="ProtNLM"/>
    </source>
</evidence>
<evidence type="ECO:0000313" key="7">
    <source>
        <dbReference type="Proteomes" id="UP001148312"/>
    </source>
</evidence>
<organism evidence="6 7">
    <name type="scientific">Penicillium diatomitis</name>
    <dbReference type="NCBI Taxonomy" id="2819901"/>
    <lineage>
        <taxon>Eukaryota</taxon>
        <taxon>Fungi</taxon>
        <taxon>Dikarya</taxon>
        <taxon>Ascomycota</taxon>
        <taxon>Pezizomycotina</taxon>
        <taxon>Eurotiomycetes</taxon>
        <taxon>Eurotiomycetidae</taxon>
        <taxon>Eurotiales</taxon>
        <taxon>Aspergillaceae</taxon>
        <taxon>Penicillium</taxon>
    </lineage>
</organism>
<feature type="compositionally biased region" description="Low complexity" evidence="5">
    <location>
        <begin position="110"/>
        <end position="123"/>
    </location>
</feature>
<dbReference type="FunFam" id="2.30.29.30:FF:000444">
    <property type="entry name" value="Decapping enzyme Dcp1, putative"/>
    <property type="match status" value="1"/>
</dbReference>
<evidence type="ECO:0000256" key="1">
    <source>
        <dbReference type="ARBA" id="ARBA00004496"/>
    </source>
</evidence>
<name>A0A9X0C2J3_9EURO</name>
<keyword evidence="4" id="KW-0507">mRNA processing</keyword>
<protein>
    <recommendedName>
        <fullName evidence="8">Decapping enzyme Dcp1</fullName>
    </recommendedName>
</protein>
<gene>
    <name evidence="6" type="ORF">N7539_000245</name>
</gene>
<comment type="caution">
    <text evidence="6">The sequence shown here is derived from an EMBL/GenBank/DDBJ whole genome shotgun (WGS) entry which is preliminary data.</text>
</comment>
<dbReference type="Pfam" id="PF06058">
    <property type="entry name" value="DCP1"/>
    <property type="match status" value="1"/>
</dbReference>
<evidence type="ECO:0000256" key="3">
    <source>
        <dbReference type="ARBA" id="ARBA00022490"/>
    </source>
</evidence>
<feature type="compositionally biased region" description="Low complexity" evidence="5">
    <location>
        <begin position="359"/>
        <end position="385"/>
    </location>
</feature>
<feature type="region of interest" description="Disordered" evidence="5">
    <location>
        <begin position="347"/>
        <end position="429"/>
    </location>
</feature>
<dbReference type="CDD" id="cd13182">
    <property type="entry name" value="EVH1-like_Dcp1"/>
    <property type="match status" value="1"/>
</dbReference>
<dbReference type="InterPro" id="IPR010334">
    <property type="entry name" value="Dcp1"/>
</dbReference>
<feature type="region of interest" description="Disordered" evidence="5">
    <location>
        <begin position="110"/>
        <end position="137"/>
    </location>
</feature>
<keyword evidence="3" id="KW-0963">Cytoplasm</keyword>
<keyword evidence="7" id="KW-1185">Reference proteome</keyword>
<accession>A0A9X0C2J3</accession>
<dbReference type="Gene3D" id="2.30.29.30">
    <property type="entry name" value="Pleckstrin-homology domain (PH domain)/Phosphotyrosine-binding domain (PTB)"/>
    <property type="match status" value="1"/>
</dbReference>
<evidence type="ECO:0000256" key="2">
    <source>
        <dbReference type="ARBA" id="ARBA00008778"/>
    </source>
</evidence>
<dbReference type="GO" id="GO:0008047">
    <property type="term" value="F:enzyme activator activity"/>
    <property type="evidence" value="ECO:0007669"/>
    <property type="project" value="InterPro"/>
</dbReference>
<dbReference type="GeneID" id="81620098"/>
<sequence>MRRMRQMPYFTNATAISRRYVISAIDMPLFCGREPRFKLGTSSLRSLLHTSLVINSPINPHALQLTNMATINAHKPRRTNNYSQSGSTTYPANNQLTDYESDAAYFSDLQQPQQQHQQLMQQQDPEHQSPPPPTRTNEEINLSVLRRHHSDIIAILSLAQYAVVYLFNPTSRQWEKTGVEGTLFVCQMTQGSLGEDRYTAFVLNRRGLNNFNLQLTDAENVELTEEYVILKADENAAGEMTETGRGSGGSAPGLRIYGIWIYSEPPPNSTAQARTVNAEKIRECAAHAGQSLKTAQERLEAIQQNGLHAAALLAENQVAPLEEVQASVAMGRQVSLKDLFGQQRAQDDGWSVRAHHEPQAQPLPHQQQQFQSQVAPQQRQQQYQEPVPPQQHSSQFYHNAPGYSVVPHQPQQTYQTPPPLPSAGQPGDVLGDLFRRAGFAYQAHDGQVN</sequence>
<dbReference type="GO" id="GO:0000290">
    <property type="term" value="P:deadenylation-dependent decapping of nuclear-transcribed mRNA"/>
    <property type="evidence" value="ECO:0007669"/>
    <property type="project" value="InterPro"/>
</dbReference>
<comment type="similarity">
    <text evidence="2">Belongs to the DCP1 family.</text>
</comment>
<dbReference type="InterPro" id="IPR011993">
    <property type="entry name" value="PH-like_dom_sf"/>
</dbReference>
<proteinExistence type="inferred from homology"/>
<evidence type="ECO:0000313" key="6">
    <source>
        <dbReference type="EMBL" id="KAJ5495129.1"/>
    </source>
</evidence>
<dbReference type="PANTHER" id="PTHR16290">
    <property type="entry name" value="TRANSCRIPTION FACTOR SMIF DECAPPING ENZYME DCP1"/>
    <property type="match status" value="1"/>
</dbReference>
<dbReference type="PANTHER" id="PTHR16290:SF0">
    <property type="entry name" value="DECAPPING PROTEIN 1, ISOFORM A"/>
    <property type="match status" value="1"/>
</dbReference>
<feature type="region of interest" description="Disordered" evidence="5">
    <location>
        <begin position="75"/>
        <end position="94"/>
    </location>
</feature>
<dbReference type="SUPFAM" id="SSF50729">
    <property type="entry name" value="PH domain-like"/>
    <property type="match status" value="1"/>
</dbReference>
<dbReference type="EMBL" id="JAPWDQ010000001">
    <property type="protein sequence ID" value="KAJ5495129.1"/>
    <property type="molecule type" value="Genomic_DNA"/>
</dbReference>
<dbReference type="GO" id="GO:0006397">
    <property type="term" value="P:mRNA processing"/>
    <property type="evidence" value="ECO:0007669"/>
    <property type="project" value="UniProtKB-KW"/>
</dbReference>
<evidence type="ECO:0000256" key="4">
    <source>
        <dbReference type="ARBA" id="ARBA00022664"/>
    </source>
</evidence>
<dbReference type="GO" id="GO:0000932">
    <property type="term" value="C:P-body"/>
    <property type="evidence" value="ECO:0007669"/>
    <property type="project" value="TreeGrafter"/>
</dbReference>